<feature type="transmembrane region" description="Helical" evidence="1">
    <location>
        <begin position="208"/>
        <end position="228"/>
    </location>
</feature>
<feature type="transmembrane region" description="Helical" evidence="1">
    <location>
        <begin position="79"/>
        <end position="106"/>
    </location>
</feature>
<gene>
    <name evidence="2" type="ORF">T285_05570</name>
</gene>
<keyword evidence="1" id="KW-1133">Transmembrane helix</keyword>
<keyword evidence="1" id="KW-0812">Transmembrane</keyword>
<dbReference type="EMBL" id="CP006811">
    <property type="protein sequence ID" value="AHA98170.1"/>
    <property type="molecule type" value="Genomic_DNA"/>
</dbReference>
<evidence type="ECO:0000313" key="3">
    <source>
        <dbReference type="Proteomes" id="UP000018522"/>
    </source>
</evidence>
<dbReference type="AlphaFoldDB" id="A0A7D9N8M8"/>
<dbReference type="Proteomes" id="UP000018522">
    <property type="component" value="Chromosome"/>
</dbReference>
<feature type="transmembrane region" description="Helical" evidence="1">
    <location>
        <begin position="118"/>
        <end position="137"/>
    </location>
</feature>
<dbReference type="RefSeq" id="WP_023599698.1">
    <property type="nucleotide sequence ID" value="NC_022909.1"/>
</dbReference>
<feature type="transmembrane region" description="Helical" evidence="1">
    <location>
        <begin position="240"/>
        <end position="261"/>
    </location>
</feature>
<dbReference type="KEGG" id="ljn:T285_05570"/>
<feature type="transmembrane region" description="Helical" evidence="1">
    <location>
        <begin position="357"/>
        <end position="384"/>
    </location>
</feature>
<feature type="transmembrane region" description="Helical" evidence="1">
    <location>
        <begin position="16"/>
        <end position="34"/>
    </location>
</feature>
<keyword evidence="1" id="KW-0472">Membrane</keyword>
<protein>
    <recommendedName>
        <fullName evidence="4">Polysaccharide polymerase</fullName>
    </recommendedName>
</protein>
<feature type="transmembrane region" description="Helical" evidence="1">
    <location>
        <begin position="46"/>
        <end position="67"/>
    </location>
</feature>
<evidence type="ECO:0000313" key="2">
    <source>
        <dbReference type="EMBL" id="AHA98170.1"/>
    </source>
</evidence>
<evidence type="ECO:0008006" key="4">
    <source>
        <dbReference type="Google" id="ProtNLM"/>
    </source>
</evidence>
<sequence>MNNINSLSKINQKEKWTYVIFAFTLFIYLFIFTLKSSTYSFYYPNLPVSKVYLLSIAIITILGIITMRNFSSLELVFFMFAYIIAFLSYYLSHSFLGLMCVSIAFFAKDKNTKKILQIYFILILFNLLFVIFSYFIHVIPQISYTREGSVNRNSWGFLHPNTLSLYILALNVVFYFIKSLGRLAWKDLWLVLFSTFITLYYSKSYTTSIILLIILFSIFISINSKPVMYAEFELFKKYSFLKYLTFFFIFVLLISYIFFVWKNPTNNVVSALGSTISSRLLMGNEGLHWYGISLFGQPVNFVDSSYIVLNRAYSYSTYFTVDSLYIKLLINEGLFVGFIFLFFIFRALMKSIESNKLIFLIILSLLIYSIFETGLSSPILSYVVAYAFSDGYVKIKATKGGKNK</sequence>
<accession>A0A7D9N8M8</accession>
<feature type="transmembrane region" description="Helical" evidence="1">
    <location>
        <begin position="324"/>
        <end position="345"/>
    </location>
</feature>
<proteinExistence type="predicted"/>
<organism evidence="2 3">
    <name type="scientific">Lactobacillus johnsonii N6.2</name>
    <dbReference type="NCBI Taxonomy" id="1408186"/>
    <lineage>
        <taxon>Bacteria</taxon>
        <taxon>Bacillati</taxon>
        <taxon>Bacillota</taxon>
        <taxon>Bacilli</taxon>
        <taxon>Lactobacillales</taxon>
        <taxon>Lactobacillaceae</taxon>
        <taxon>Lactobacillus</taxon>
    </lineage>
</organism>
<feature type="transmembrane region" description="Helical" evidence="1">
    <location>
        <begin position="157"/>
        <end position="177"/>
    </location>
</feature>
<feature type="transmembrane region" description="Helical" evidence="1">
    <location>
        <begin position="184"/>
        <end position="202"/>
    </location>
</feature>
<reference evidence="2 3" key="1">
    <citation type="journal article" date="2014" name="Genome Announc.">
        <title>Complete Genome Sequences of Lactobacillus johnsonii Strain N6.2 and Lactobacillus reuteri Strain TD1.</title>
        <authorList>
            <person name="Leonard M.T."/>
            <person name="Valladares R.B."/>
            <person name="Ardissone A."/>
            <person name="Gonzalez C.F."/>
            <person name="Lorca G.L."/>
            <person name="Triplett E.W."/>
        </authorList>
    </citation>
    <scope>NUCLEOTIDE SEQUENCE [LARGE SCALE GENOMIC DNA]</scope>
    <source>
        <strain evidence="2 3">N6.2</strain>
    </source>
</reference>
<name>A0A7D9N8M8_LACJH</name>
<evidence type="ECO:0000256" key="1">
    <source>
        <dbReference type="SAM" id="Phobius"/>
    </source>
</evidence>